<dbReference type="Proteomes" id="UP000320244">
    <property type="component" value="Unassembled WGS sequence"/>
</dbReference>
<accession>A0A563E6A8</accession>
<dbReference type="InterPro" id="IPR004378">
    <property type="entry name" value="F420H2_quin_Rdtase"/>
</dbReference>
<dbReference type="GO" id="GO:0016491">
    <property type="term" value="F:oxidoreductase activity"/>
    <property type="evidence" value="ECO:0007669"/>
    <property type="project" value="InterPro"/>
</dbReference>
<reference evidence="1 2" key="2">
    <citation type="submission" date="2019-08" db="EMBL/GenBank/DDBJ databases">
        <title>Jejuicoccus antrihumi gen. nov., sp. nov., a new member of the family Dermacoccaceae isolated from a cave.</title>
        <authorList>
            <person name="Schumann P."/>
            <person name="Kim I.S."/>
        </authorList>
    </citation>
    <scope>NUCLEOTIDE SEQUENCE [LARGE SCALE GENOMIC DNA]</scope>
    <source>
        <strain evidence="1 2">C5-26</strain>
    </source>
</reference>
<name>A0A563E6A8_9MICO</name>
<keyword evidence="2" id="KW-1185">Reference proteome</keyword>
<organism evidence="1 2">
    <name type="scientific">Leekyejoonella antrihumi</name>
    <dbReference type="NCBI Taxonomy" id="1660198"/>
    <lineage>
        <taxon>Bacteria</taxon>
        <taxon>Bacillati</taxon>
        <taxon>Actinomycetota</taxon>
        <taxon>Actinomycetes</taxon>
        <taxon>Micrococcales</taxon>
        <taxon>Dermacoccaceae</taxon>
        <taxon>Leekyejoonella</taxon>
    </lineage>
</organism>
<comment type="caution">
    <text evidence="1">The sequence shown here is derived from an EMBL/GenBank/DDBJ whole genome shotgun (WGS) entry which is preliminary data.</text>
</comment>
<dbReference type="AlphaFoldDB" id="A0A563E6A8"/>
<dbReference type="InterPro" id="IPR012349">
    <property type="entry name" value="Split_barrel_FMN-bd"/>
</dbReference>
<dbReference type="Gene3D" id="2.30.110.10">
    <property type="entry name" value="Electron Transport, Fmn-binding Protein, Chain A"/>
    <property type="match status" value="1"/>
</dbReference>
<dbReference type="EMBL" id="VCQV01000004">
    <property type="protein sequence ID" value="TWP38056.1"/>
    <property type="molecule type" value="Genomic_DNA"/>
</dbReference>
<proteinExistence type="predicted"/>
<evidence type="ECO:0000313" key="1">
    <source>
        <dbReference type="EMBL" id="TWP38056.1"/>
    </source>
</evidence>
<protein>
    <submittedName>
        <fullName evidence="1">Nitroreductase family deazaflavin-dependent oxidoreductase</fullName>
    </submittedName>
</protein>
<evidence type="ECO:0000313" key="2">
    <source>
        <dbReference type="Proteomes" id="UP000320244"/>
    </source>
</evidence>
<dbReference type="NCBIfam" id="TIGR00026">
    <property type="entry name" value="hi_GC_TIGR00026"/>
    <property type="match status" value="1"/>
</dbReference>
<reference evidence="1 2" key="1">
    <citation type="submission" date="2019-05" db="EMBL/GenBank/DDBJ databases">
        <authorList>
            <person name="Lee S.D."/>
        </authorList>
    </citation>
    <scope>NUCLEOTIDE SEQUENCE [LARGE SCALE GENOMIC DNA]</scope>
    <source>
        <strain evidence="1 2">C5-26</strain>
    </source>
</reference>
<sequence>MRAPIHLYRAGLGRLFGARMLMLEHVGRTSGAPRYVVLEVFGHPTPDVYLVVSGFGTRSQWFRNLRANPSARVWVGGRRALPATAERLDDSAASAALTAYIAQHPKAWDKLKTVVEDTLGHPIEGGSDLPVVALRLHP</sequence>
<dbReference type="Pfam" id="PF04075">
    <property type="entry name" value="F420H2_quin_red"/>
    <property type="match status" value="1"/>
</dbReference>
<gene>
    <name evidence="1" type="ORF">FGL98_04030</name>
</gene>
<dbReference type="OrthoDB" id="3778270at2"/>
<dbReference type="SUPFAM" id="SSF50475">
    <property type="entry name" value="FMN-binding split barrel"/>
    <property type="match status" value="1"/>
</dbReference>